<reference evidence="5" key="1">
    <citation type="submission" date="2020-08" db="EMBL/GenBank/DDBJ databases">
        <title>Genome public.</title>
        <authorList>
            <person name="Liu C."/>
            <person name="Sun Q."/>
        </authorList>
    </citation>
    <scope>NUCLEOTIDE SEQUENCE</scope>
    <source>
        <strain evidence="5">BX15</strain>
    </source>
</reference>
<dbReference type="AlphaFoldDB" id="A0A923S5U3"/>
<keyword evidence="6" id="KW-1185">Reference proteome</keyword>
<dbReference type="RefSeq" id="WP_187013280.1">
    <property type="nucleotide sequence ID" value="NZ_JACOQI010000001.1"/>
</dbReference>
<comment type="similarity">
    <text evidence="1">Belongs to the zinc-associated anti-sigma factor (ZAS) superfamily. Anti-sigma-W factor family.</text>
</comment>
<accession>A0A923S5U3</accession>
<evidence type="ECO:0000259" key="4">
    <source>
        <dbReference type="Pfam" id="PF13490"/>
    </source>
</evidence>
<evidence type="ECO:0000313" key="6">
    <source>
        <dbReference type="Proteomes" id="UP000620327"/>
    </source>
</evidence>
<gene>
    <name evidence="5" type="ORF">H8Z83_00740</name>
</gene>
<dbReference type="EMBL" id="JACOQI010000001">
    <property type="protein sequence ID" value="MBC5768876.1"/>
    <property type="molecule type" value="Genomic_DNA"/>
</dbReference>
<proteinExistence type="inferred from homology"/>
<feature type="region of interest" description="Disordered" evidence="3">
    <location>
        <begin position="124"/>
        <end position="153"/>
    </location>
</feature>
<evidence type="ECO:0000256" key="1">
    <source>
        <dbReference type="ARBA" id="ARBA00024353"/>
    </source>
</evidence>
<sequence>MNIHENTALLDAFVDGELTSEEMIFVQSHLDECPECRAYVDDALAIRASFPTEDDAELPADFAETVMKAVAETPQSRPKKRQPWGKLAAAAACLAMIVLMQHGTLGSISGSSNTSAACDTAPMEAAAAESAPEERCLTAAGGDNDSDSFADTNTESKKTDVYYACALPPDQTTMENDSAAAMTDGSSAQDDLPTVTVSKSDLGELLDDREPTEVKPGVCRYLLTRQEFEDLAAKLADRGVTLETEDTDRDQIWLEMLDE</sequence>
<feature type="domain" description="Putative zinc-finger" evidence="4">
    <location>
        <begin position="8"/>
        <end position="37"/>
    </location>
</feature>
<name>A0A923S5U3_9FIRM</name>
<dbReference type="Gene3D" id="1.10.10.1320">
    <property type="entry name" value="Anti-sigma factor, zinc-finger domain"/>
    <property type="match status" value="1"/>
</dbReference>
<evidence type="ECO:0000256" key="2">
    <source>
        <dbReference type="ARBA" id="ARBA00024438"/>
    </source>
</evidence>
<dbReference type="Proteomes" id="UP000620327">
    <property type="component" value="Unassembled WGS sequence"/>
</dbReference>
<dbReference type="Pfam" id="PF13490">
    <property type="entry name" value="zf-HC2"/>
    <property type="match status" value="1"/>
</dbReference>
<evidence type="ECO:0000313" key="5">
    <source>
        <dbReference type="EMBL" id="MBC5768876.1"/>
    </source>
</evidence>
<evidence type="ECO:0000256" key="3">
    <source>
        <dbReference type="SAM" id="MobiDB-lite"/>
    </source>
</evidence>
<dbReference type="InterPro" id="IPR027383">
    <property type="entry name" value="Znf_put"/>
</dbReference>
<dbReference type="InterPro" id="IPR041916">
    <property type="entry name" value="Anti_sigma_zinc_sf"/>
</dbReference>
<protein>
    <recommendedName>
        <fullName evidence="2">Anti-sigma-W factor RsiW</fullName>
    </recommendedName>
</protein>
<comment type="caution">
    <text evidence="5">The sequence shown here is derived from an EMBL/GenBank/DDBJ whole genome shotgun (WGS) entry which is preliminary data.</text>
</comment>
<organism evidence="5 6">
    <name type="scientific">Dysosmobacter segnis</name>
    <dbReference type="NCBI Taxonomy" id="2763042"/>
    <lineage>
        <taxon>Bacteria</taxon>
        <taxon>Bacillati</taxon>
        <taxon>Bacillota</taxon>
        <taxon>Clostridia</taxon>
        <taxon>Eubacteriales</taxon>
        <taxon>Oscillospiraceae</taxon>
        <taxon>Dysosmobacter</taxon>
    </lineage>
</organism>